<dbReference type="InterPro" id="IPR046541">
    <property type="entry name" value="DUF6606"/>
</dbReference>
<evidence type="ECO:0000259" key="1">
    <source>
        <dbReference type="Pfam" id="PF20255"/>
    </source>
</evidence>
<evidence type="ECO:0000313" key="2">
    <source>
        <dbReference type="EMBL" id="KAF2110805.1"/>
    </source>
</evidence>
<reference evidence="2" key="1">
    <citation type="journal article" date="2020" name="Stud. Mycol.">
        <title>101 Dothideomycetes genomes: a test case for predicting lifestyles and emergence of pathogens.</title>
        <authorList>
            <person name="Haridas S."/>
            <person name="Albert R."/>
            <person name="Binder M."/>
            <person name="Bloem J."/>
            <person name="Labutti K."/>
            <person name="Salamov A."/>
            <person name="Andreopoulos B."/>
            <person name="Baker S."/>
            <person name="Barry K."/>
            <person name="Bills G."/>
            <person name="Bluhm B."/>
            <person name="Cannon C."/>
            <person name="Castanera R."/>
            <person name="Culley D."/>
            <person name="Daum C."/>
            <person name="Ezra D."/>
            <person name="Gonzalez J."/>
            <person name="Henrissat B."/>
            <person name="Kuo A."/>
            <person name="Liang C."/>
            <person name="Lipzen A."/>
            <person name="Lutzoni F."/>
            <person name="Magnuson J."/>
            <person name="Mondo S."/>
            <person name="Nolan M."/>
            <person name="Ohm R."/>
            <person name="Pangilinan J."/>
            <person name="Park H.-J."/>
            <person name="Ramirez L."/>
            <person name="Alfaro M."/>
            <person name="Sun H."/>
            <person name="Tritt A."/>
            <person name="Yoshinaga Y."/>
            <person name="Zwiers L.-H."/>
            <person name="Turgeon B."/>
            <person name="Goodwin S."/>
            <person name="Spatafora J."/>
            <person name="Crous P."/>
            <person name="Grigoriev I."/>
        </authorList>
    </citation>
    <scope>NUCLEOTIDE SEQUENCE</scope>
    <source>
        <strain evidence="2">CBS 627.86</strain>
    </source>
</reference>
<dbReference type="Proteomes" id="UP000799770">
    <property type="component" value="Unassembled WGS sequence"/>
</dbReference>
<sequence length="677" mass="77222">MAAFQPDDDDFLNQVYHHIVLPRAVPGAENGNLERIEAVLWDRLVDAIKTTTAFALPADQHLLDNVRLSHMTSKAIHVQGRVDQKLLTTKLESLEHEQTLLLHLAQQNAAVLIYRQTGDSEQQKVVFELLETSATCDAVLASENALQWRFPGHAVSVPSELLAESSFVANLATFLEQCSIEFVSRFAAITYKAAAPIPEVRDTADPALITGLLSSILEANGARHEVPFLSKRVRDTVSFKIAHKPWRRSPLYLAVRVAIQRQLYRTFGDEVGRIYYKTVLCVFIARFLDDARFIIPHEASHLLRSKLGRRLAKLEMDVEKMNDAAKDTHRPLIGSLEVTLSRVLSETAQYLESQWETFKYSTHRIVKRVDAYATKSDCYLPLSGSGTVLDRILHTKQHGPQSDMRSPDAMLGQYETSSARSRPFVKASHRYLALDSFTEDNVQMILDSNVDMDASQRCIKLASAIQAYISSSGDAFDEYPDLKSAMLLKLMELWVAMDQSATQCYNLLLHYHPIFEAKMMDTLHMMELKDMERVRSVQDYIAARCHGWGGSSSKTIFDKPRDDTFTSRYYDAQDDSHPLKQLRRTIDDHTEQARVAKKAECERLSQRWKERMQEAAPLHCTETHYVDDRGRLVEQHEDCHRCRLIGDARRMRIEVFEYPLPRFEPDVRDTYNVDGSG</sequence>
<proteinExistence type="predicted"/>
<protein>
    <recommendedName>
        <fullName evidence="1">DUF6606 domain-containing protein</fullName>
    </recommendedName>
</protein>
<accession>A0A6A5YUL2</accession>
<keyword evidence="3" id="KW-1185">Reference proteome</keyword>
<dbReference type="EMBL" id="ML977336">
    <property type="protein sequence ID" value="KAF2110805.1"/>
    <property type="molecule type" value="Genomic_DNA"/>
</dbReference>
<dbReference type="OrthoDB" id="3182339at2759"/>
<evidence type="ECO:0000313" key="3">
    <source>
        <dbReference type="Proteomes" id="UP000799770"/>
    </source>
</evidence>
<dbReference type="Pfam" id="PF20255">
    <property type="entry name" value="DUF6606"/>
    <property type="match status" value="1"/>
</dbReference>
<dbReference type="AlphaFoldDB" id="A0A6A5YUL2"/>
<gene>
    <name evidence="2" type="ORF">BDV96DRAFT_190990</name>
</gene>
<name>A0A6A5YUL2_9PLEO</name>
<feature type="domain" description="DUF6606" evidence="1">
    <location>
        <begin position="16"/>
        <end position="288"/>
    </location>
</feature>
<organism evidence="2 3">
    <name type="scientific">Lophiotrema nucula</name>
    <dbReference type="NCBI Taxonomy" id="690887"/>
    <lineage>
        <taxon>Eukaryota</taxon>
        <taxon>Fungi</taxon>
        <taxon>Dikarya</taxon>
        <taxon>Ascomycota</taxon>
        <taxon>Pezizomycotina</taxon>
        <taxon>Dothideomycetes</taxon>
        <taxon>Pleosporomycetidae</taxon>
        <taxon>Pleosporales</taxon>
        <taxon>Lophiotremataceae</taxon>
        <taxon>Lophiotrema</taxon>
    </lineage>
</organism>